<dbReference type="FunCoup" id="A0A066W578">
    <property type="interactions" value="649"/>
</dbReference>
<feature type="compositionally biased region" description="Acidic residues" evidence="5">
    <location>
        <begin position="746"/>
        <end position="776"/>
    </location>
</feature>
<dbReference type="GeneID" id="25264417"/>
<feature type="compositionally biased region" description="Low complexity" evidence="5">
    <location>
        <begin position="781"/>
        <end position="794"/>
    </location>
</feature>
<evidence type="ECO:0000256" key="2">
    <source>
        <dbReference type="ARBA" id="ARBA00004556"/>
    </source>
</evidence>
<feature type="compositionally biased region" description="Low complexity" evidence="5">
    <location>
        <begin position="91"/>
        <end position="117"/>
    </location>
</feature>
<dbReference type="HOGENOM" id="CLU_017172_1_0_1"/>
<comment type="similarity">
    <text evidence="3">Belongs to the NPL4 family.</text>
</comment>
<evidence type="ECO:0000256" key="5">
    <source>
        <dbReference type="SAM" id="MobiDB-lite"/>
    </source>
</evidence>
<evidence type="ECO:0000256" key="4">
    <source>
        <dbReference type="ARBA" id="ARBA00019709"/>
    </source>
</evidence>
<evidence type="ECO:0000313" key="8">
    <source>
        <dbReference type="Proteomes" id="UP000027361"/>
    </source>
</evidence>
<dbReference type="OrthoDB" id="10251089at2759"/>
<feature type="compositionally biased region" description="Polar residues" evidence="5">
    <location>
        <begin position="693"/>
        <end position="710"/>
    </location>
</feature>
<dbReference type="PROSITE" id="PS50249">
    <property type="entry name" value="MPN"/>
    <property type="match status" value="1"/>
</dbReference>
<dbReference type="InterPro" id="IPR037518">
    <property type="entry name" value="MPN"/>
</dbReference>
<feature type="compositionally biased region" description="Gly residues" evidence="5">
    <location>
        <begin position="635"/>
        <end position="645"/>
    </location>
</feature>
<dbReference type="OMA" id="KWSRTGR"/>
<name>A0A066W578_TILAU</name>
<evidence type="ECO:0000256" key="3">
    <source>
        <dbReference type="ARBA" id="ARBA00011025"/>
    </source>
</evidence>
<feature type="region of interest" description="Disordered" evidence="5">
    <location>
        <begin position="624"/>
        <end position="647"/>
    </location>
</feature>
<feature type="region of interest" description="Disordered" evidence="5">
    <location>
        <begin position="87"/>
        <end position="120"/>
    </location>
</feature>
<feature type="compositionally biased region" description="Low complexity" evidence="5">
    <location>
        <begin position="718"/>
        <end position="729"/>
    </location>
</feature>
<evidence type="ECO:0000259" key="6">
    <source>
        <dbReference type="PROSITE" id="PS50249"/>
    </source>
</evidence>
<accession>A0A066W578</accession>
<dbReference type="InParanoid" id="A0A066W578"/>
<dbReference type="InterPro" id="IPR007717">
    <property type="entry name" value="NPL4_C"/>
</dbReference>
<dbReference type="EMBL" id="JMSN01000039">
    <property type="protein sequence ID" value="KDN45915.1"/>
    <property type="molecule type" value="Genomic_DNA"/>
</dbReference>
<feature type="domain" description="MPN" evidence="6">
    <location>
        <begin position="248"/>
        <end position="396"/>
    </location>
</feature>
<dbReference type="GO" id="GO:0031625">
    <property type="term" value="F:ubiquitin protein ligase binding"/>
    <property type="evidence" value="ECO:0007669"/>
    <property type="project" value="TreeGrafter"/>
</dbReference>
<dbReference type="GO" id="GO:0048471">
    <property type="term" value="C:perinuclear region of cytoplasm"/>
    <property type="evidence" value="ECO:0007669"/>
    <property type="project" value="UniProtKB-SubCell"/>
</dbReference>
<reference evidence="7 8" key="1">
    <citation type="submission" date="2014-05" db="EMBL/GenBank/DDBJ databases">
        <title>Draft genome sequence of a rare smut relative, Tilletiaria anomala UBC 951.</title>
        <authorList>
            <consortium name="DOE Joint Genome Institute"/>
            <person name="Toome M."/>
            <person name="Kuo A."/>
            <person name="Henrissat B."/>
            <person name="Lipzen A."/>
            <person name="Tritt A."/>
            <person name="Yoshinaga Y."/>
            <person name="Zane M."/>
            <person name="Barry K."/>
            <person name="Grigoriev I.V."/>
            <person name="Spatafora J.W."/>
            <person name="Aimea M.C."/>
        </authorList>
    </citation>
    <scope>NUCLEOTIDE SEQUENCE [LARGE SCALE GENOMIC DNA]</scope>
    <source>
        <strain evidence="7 8">UBC 951</strain>
    </source>
</reference>
<dbReference type="Pfam" id="PF05020">
    <property type="entry name" value="zf-NPL4"/>
    <property type="match status" value="1"/>
</dbReference>
<sequence>MPILIRVRSKDGLFRCNVEPSDDISKLLEQLQLNIPNADLSTITLGNQPRGGPEMKATEIVGNSIGDLGLKHGHLLYANYTDKVGAEEPEAQPSAASSSSTRKSAGGSTPAATAGPKKPWELAEEEPIDAYWASRDGKIPRQRDTKFCRHGVQGMCDYCMPLEPYDARYQTEKNIKHLSYHAHLRKLNAGSNKGQGTSWIPPLEEADYTVKVPCPSGQHPEWPAGICTKCQPSAITLQRQTYRMVDHVEFSQPDLIENLLKFWRSTASQRFGFLLGRYEPYADVPMGIKAVVEAIHEPPQEGELDGVTIGVPWEDQPRIDALAKQCGLQFVGMIYSDLTADTKADEKDSSKVTSTGKVLCKRHKDSFFLSGNEVLFAGALQNANSTSSRMSASGRYNSRFVTCVLTGNLEGEVGVEAYQVSEQAMSMVKADMIEASVSPSIIRIKPSDSKRYVPEVFFRYKNEYGLDVKESAKPTFPVEYLIVNVTNGFPTSASPRFLSSKFPIENRQGLTDQGAQNFFHELTRILGGKELLPLGSSGGGDSGKGKGKARDAMGGETMDVRKELTRYLSDWHLLSFVQTLDLLGGEDIAALCKLATSHDEQGALDELITKPGWQTLVTVAKESAPAAESTADARGGTGGGFGGSFGEALDDELTAEEIAAIIASTEGDFGGGGGGASAKADLLDNEAAVSPTISDFQSAPTSRRSSNHAQPQAPPLGSTTYAARSSSAAHPVGARPRRAGDLFEFTGEEDDPIEIGDDEDDDDFQDVASEEEDNEDVTMTSAPPASSRGARAAPAAAAATRHEVMDLTDTEEGDEGDQRACPTCTVLNRATAIECHLCGLPMSLS</sequence>
<evidence type="ECO:0000313" key="7">
    <source>
        <dbReference type="EMBL" id="KDN45915.1"/>
    </source>
</evidence>
<dbReference type="RefSeq" id="XP_013243353.1">
    <property type="nucleotide sequence ID" value="XM_013387899.1"/>
</dbReference>
<feature type="region of interest" description="Disordered" evidence="5">
    <location>
        <begin position="534"/>
        <end position="553"/>
    </location>
</feature>
<dbReference type="InterPro" id="IPR007716">
    <property type="entry name" value="NPL4_Zn-bd_put"/>
</dbReference>
<dbReference type="CDD" id="cd08061">
    <property type="entry name" value="MPN_NPL4"/>
    <property type="match status" value="1"/>
</dbReference>
<proteinExistence type="inferred from homology"/>
<evidence type="ECO:0000256" key="1">
    <source>
        <dbReference type="ARBA" id="ARBA00004335"/>
    </source>
</evidence>
<organism evidence="7 8">
    <name type="scientific">Tilletiaria anomala (strain ATCC 24038 / CBS 436.72 / UBC 951)</name>
    <dbReference type="NCBI Taxonomy" id="1037660"/>
    <lineage>
        <taxon>Eukaryota</taxon>
        <taxon>Fungi</taxon>
        <taxon>Dikarya</taxon>
        <taxon>Basidiomycota</taxon>
        <taxon>Ustilaginomycotina</taxon>
        <taxon>Exobasidiomycetes</taxon>
        <taxon>Georgefischeriales</taxon>
        <taxon>Tilletiariaceae</taxon>
        <taxon>Tilletiaria</taxon>
    </lineage>
</organism>
<keyword evidence="8" id="KW-1185">Reference proteome</keyword>
<feature type="region of interest" description="Disordered" evidence="5">
    <location>
        <begin position="693"/>
        <end position="794"/>
    </location>
</feature>
<comment type="caution">
    <text evidence="7">The sequence shown here is derived from an EMBL/GenBank/DDBJ whole genome shotgun (WGS) entry which is preliminary data.</text>
</comment>
<comment type="subcellular location">
    <subcellularLocation>
        <location evidence="2">Cytoplasm</location>
        <location evidence="2">Perinuclear region</location>
    </subcellularLocation>
    <subcellularLocation>
        <location evidence="1">Nucleus membrane</location>
        <topology evidence="1">Peripheral membrane protein</topology>
        <orientation evidence="1">Cytoplasmic side</orientation>
    </subcellularLocation>
</comment>
<dbReference type="GO" id="GO:0031965">
    <property type="term" value="C:nuclear membrane"/>
    <property type="evidence" value="ECO:0007669"/>
    <property type="project" value="UniProtKB-SubCell"/>
</dbReference>
<dbReference type="GO" id="GO:0006511">
    <property type="term" value="P:ubiquitin-dependent protein catabolic process"/>
    <property type="evidence" value="ECO:0007669"/>
    <property type="project" value="InterPro"/>
</dbReference>
<dbReference type="InterPro" id="IPR016563">
    <property type="entry name" value="Npl4"/>
</dbReference>
<dbReference type="GO" id="GO:0043130">
    <property type="term" value="F:ubiquitin binding"/>
    <property type="evidence" value="ECO:0007669"/>
    <property type="project" value="TreeGrafter"/>
</dbReference>
<dbReference type="AlphaFoldDB" id="A0A066W578"/>
<gene>
    <name evidence="7" type="ORF">K437DRAFT_256435</name>
</gene>
<dbReference type="Gene3D" id="3.10.20.90">
    <property type="entry name" value="Phosphatidylinositol 3-kinase Catalytic Subunit, Chain A, domain 1"/>
    <property type="match status" value="1"/>
</dbReference>
<protein>
    <recommendedName>
        <fullName evidence="4">Nuclear protein localization protein 4</fullName>
    </recommendedName>
</protein>
<dbReference type="STRING" id="1037660.A0A066W578"/>
<dbReference type="Proteomes" id="UP000027361">
    <property type="component" value="Unassembled WGS sequence"/>
</dbReference>
<dbReference type="Pfam" id="PF05021">
    <property type="entry name" value="NPL4"/>
    <property type="match status" value="1"/>
</dbReference>
<dbReference type="PANTHER" id="PTHR12710">
    <property type="entry name" value="NUCLEAR PROTEIN LOCALIZATION 4"/>
    <property type="match status" value="1"/>
</dbReference>
<dbReference type="PANTHER" id="PTHR12710:SF0">
    <property type="entry name" value="NUCLEAR PROTEIN LOCALIZATION PROTEIN 4 HOMOLOG"/>
    <property type="match status" value="1"/>
</dbReference>